<organism evidence="1 2">
    <name type="scientific">Parelaphostrongylus tenuis</name>
    <name type="common">Meningeal worm</name>
    <dbReference type="NCBI Taxonomy" id="148309"/>
    <lineage>
        <taxon>Eukaryota</taxon>
        <taxon>Metazoa</taxon>
        <taxon>Ecdysozoa</taxon>
        <taxon>Nematoda</taxon>
        <taxon>Chromadorea</taxon>
        <taxon>Rhabditida</taxon>
        <taxon>Rhabditina</taxon>
        <taxon>Rhabditomorpha</taxon>
        <taxon>Strongyloidea</taxon>
        <taxon>Metastrongylidae</taxon>
        <taxon>Parelaphostrongylus</taxon>
    </lineage>
</organism>
<dbReference type="EMBL" id="JAHQIW010003311">
    <property type="protein sequence ID" value="KAJ1358165.1"/>
    <property type="molecule type" value="Genomic_DNA"/>
</dbReference>
<evidence type="ECO:0000313" key="1">
    <source>
        <dbReference type="EMBL" id="KAJ1358165.1"/>
    </source>
</evidence>
<evidence type="ECO:0000313" key="2">
    <source>
        <dbReference type="Proteomes" id="UP001196413"/>
    </source>
</evidence>
<accession>A0AAD5QQR6</accession>
<sequence>MLSEYLSSENSLLNRGELQQAQVCPSISLTKWVPIAHTPGRHVNECPHIGGVPPMLPRLSDSQQPAVRGHSDCPRINHTTFVCKQEWLKKIVRQLTPNGQL</sequence>
<dbReference type="AlphaFoldDB" id="A0AAD5QQR6"/>
<comment type="caution">
    <text evidence="1">The sequence shown here is derived from an EMBL/GenBank/DDBJ whole genome shotgun (WGS) entry which is preliminary data.</text>
</comment>
<protein>
    <submittedName>
        <fullName evidence="1">Uncharacterized protein</fullName>
    </submittedName>
</protein>
<gene>
    <name evidence="1" type="ORF">KIN20_016498</name>
</gene>
<proteinExistence type="predicted"/>
<name>A0AAD5QQR6_PARTN</name>
<reference evidence="1" key="1">
    <citation type="submission" date="2021-06" db="EMBL/GenBank/DDBJ databases">
        <title>Parelaphostrongylus tenuis whole genome reference sequence.</title>
        <authorList>
            <person name="Garwood T.J."/>
            <person name="Larsen P.A."/>
            <person name="Fountain-Jones N.M."/>
            <person name="Garbe J.R."/>
            <person name="Macchietto M.G."/>
            <person name="Kania S.A."/>
            <person name="Gerhold R.W."/>
            <person name="Richards J.E."/>
            <person name="Wolf T.M."/>
        </authorList>
    </citation>
    <scope>NUCLEOTIDE SEQUENCE</scope>
    <source>
        <strain evidence="1">MNPRO001-30</strain>
        <tissue evidence="1">Meninges</tissue>
    </source>
</reference>
<dbReference type="Proteomes" id="UP001196413">
    <property type="component" value="Unassembled WGS sequence"/>
</dbReference>
<keyword evidence="2" id="KW-1185">Reference proteome</keyword>